<evidence type="ECO:0000256" key="1">
    <source>
        <dbReference type="SAM" id="Phobius"/>
    </source>
</evidence>
<dbReference type="OrthoDB" id="7872097at2"/>
<feature type="transmembrane region" description="Helical" evidence="1">
    <location>
        <begin position="12"/>
        <end position="30"/>
    </location>
</feature>
<feature type="transmembrane region" description="Helical" evidence="1">
    <location>
        <begin position="66"/>
        <end position="93"/>
    </location>
</feature>
<dbReference type="AlphaFoldDB" id="A0A3L9Y0X0"/>
<proteinExistence type="predicted"/>
<name>A0A3L9Y0X0_9RHOB</name>
<evidence type="ECO:0000313" key="2">
    <source>
        <dbReference type="EMBL" id="RMA40747.1"/>
    </source>
</evidence>
<evidence type="ECO:0000313" key="3">
    <source>
        <dbReference type="Proteomes" id="UP000281343"/>
    </source>
</evidence>
<organism evidence="2 3">
    <name type="scientific">Rhodophyticola porphyridii</name>
    <dbReference type="NCBI Taxonomy" id="1852017"/>
    <lineage>
        <taxon>Bacteria</taxon>
        <taxon>Pseudomonadati</taxon>
        <taxon>Pseudomonadota</taxon>
        <taxon>Alphaproteobacteria</taxon>
        <taxon>Rhodobacterales</taxon>
        <taxon>Roseobacteraceae</taxon>
        <taxon>Rhodophyticola</taxon>
    </lineage>
</organism>
<comment type="caution">
    <text evidence="2">The sequence shown here is derived from an EMBL/GenBank/DDBJ whole genome shotgun (WGS) entry which is preliminary data.</text>
</comment>
<keyword evidence="1" id="KW-1133">Transmembrane helix</keyword>
<protein>
    <submittedName>
        <fullName evidence="2">Uncharacterized protein</fullName>
    </submittedName>
</protein>
<dbReference type="EMBL" id="RCNT01000012">
    <property type="protein sequence ID" value="RMA40747.1"/>
    <property type="molecule type" value="Genomic_DNA"/>
</dbReference>
<reference evidence="2 3" key="1">
    <citation type="submission" date="2018-10" db="EMBL/GenBank/DDBJ databases">
        <authorList>
            <person name="Jung H.S."/>
            <person name="Jeon C.O."/>
        </authorList>
    </citation>
    <scope>NUCLEOTIDE SEQUENCE [LARGE SCALE GENOMIC DNA]</scope>
    <source>
        <strain evidence="2 3">MA-7-27</strain>
    </source>
</reference>
<keyword evidence="1" id="KW-0472">Membrane</keyword>
<dbReference type="RefSeq" id="WP_121899540.1">
    <property type="nucleotide sequence ID" value="NZ_CP159473.1"/>
</dbReference>
<feature type="transmembrane region" description="Helical" evidence="1">
    <location>
        <begin position="36"/>
        <end position="54"/>
    </location>
</feature>
<accession>A0A3L9Y0X0</accession>
<keyword evidence="1" id="KW-0812">Transmembrane</keyword>
<sequence>MPNLPILCLRYLLWLVGVTLVFLLAVNLAGLPLGPATQVILASAPAIEIAANAIRRAGVIPPFRAWVQLWAAMFAVYVLLELVFIATFAPQLFGILARMAEGSQGYLIARAMVLPMLALFLYLGVRSERARPGR</sequence>
<keyword evidence="3" id="KW-1185">Reference proteome</keyword>
<feature type="transmembrane region" description="Helical" evidence="1">
    <location>
        <begin position="105"/>
        <end position="125"/>
    </location>
</feature>
<dbReference type="Proteomes" id="UP000281343">
    <property type="component" value="Unassembled WGS sequence"/>
</dbReference>
<gene>
    <name evidence="2" type="ORF">D9R08_18140</name>
</gene>